<proteinExistence type="predicted"/>
<evidence type="ECO:0000313" key="1">
    <source>
        <dbReference type="EMBL" id="CAI9975502.1"/>
    </source>
</evidence>
<gene>
    <name evidence="1" type="ORF">HINF_LOCUS63147</name>
    <name evidence="2" type="ORF">HINF_LOCUS9532</name>
</gene>
<comment type="caution">
    <text evidence="1">The sequence shown here is derived from an EMBL/GenBank/DDBJ whole genome shotgun (WGS) entry which is preliminary data.</text>
</comment>
<dbReference type="EMBL" id="CAXDID020000020">
    <property type="protein sequence ID" value="CAL5986688.1"/>
    <property type="molecule type" value="Genomic_DNA"/>
</dbReference>
<evidence type="ECO:0000313" key="2">
    <source>
        <dbReference type="EMBL" id="CAL5986688.1"/>
    </source>
</evidence>
<accession>A0AA86RFH4</accession>
<protein>
    <submittedName>
        <fullName evidence="2">Hypothetical_protein</fullName>
    </submittedName>
</protein>
<evidence type="ECO:0000313" key="3">
    <source>
        <dbReference type="Proteomes" id="UP001642409"/>
    </source>
</evidence>
<keyword evidence="3" id="KW-1185">Reference proteome</keyword>
<dbReference type="EMBL" id="CATOUU010001169">
    <property type="protein sequence ID" value="CAI9975502.1"/>
    <property type="molecule type" value="Genomic_DNA"/>
</dbReference>
<organism evidence="1">
    <name type="scientific">Hexamita inflata</name>
    <dbReference type="NCBI Taxonomy" id="28002"/>
    <lineage>
        <taxon>Eukaryota</taxon>
        <taxon>Metamonada</taxon>
        <taxon>Diplomonadida</taxon>
        <taxon>Hexamitidae</taxon>
        <taxon>Hexamitinae</taxon>
        <taxon>Hexamita</taxon>
    </lineage>
</organism>
<sequence>MSARRLADKRHLPLYRRLHVRFCFVDLQVQVGPSSRGWALHLPRELGFGGNRVRVPTDQHCPGQRRLQVHSHRPRVSCWGVSVHNIRGLRFGRGVHLWC</sequence>
<reference evidence="1" key="1">
    <citation type="submission" date="2023-06" db="EMBL/GenBank/DDBJ databases">
        <authorList>
            <person name="Kurt Z."/>
        </authorList>
    </citation>
    <scope>NUCLEOTIDE SEQUENCE</scope>
</reference>
<reference evidence="2 3" key="2">
    <citation type="submission" date="2024-07" db="EMBL/GenBank/DDBJ databases">
        <authorList>
            <person name="Akdeniz Z."/>
        </authorList>
    </citation>
    <scope>NUCLEOTIDE SEQUENCE [LARGE SCALE GENOMIC DNA]</scope>
</reference>
<dbReference type="AlphaFoldDB" id="A0AA86RFH4"/>
<name>A0AA86RFH4_9EUKA</name>
<dbReference type="Proteomes" id="UP001642409">
    <property type="component" value="Unassembled WGS sequence"/>
</dbReference>